<keyword evidence="6" id="KW-1185">Reference proteome</keyword>
<dbReference type="OrthoDB" id="9790967at2"/>
<keyword evidence="3" id="KW-0378">Hydrolase</keyword>
<keyword evidence="5" id="KW-0413">Isomerase</keyword>
<dbReference type="InterPro" id="IPR029045">
    <property type="entry name" value="ClpP/crotonase-like_dom_sf"/>
</dbReference>
<dbReference type="InterPro" id="IPR032259">
    <property type="entry name" value="HIBYL-CoA-H"/>
</dbReference>
<feature type="domain" description="Enoyl-CoA hydratase/isomerase" evidence="4">
    <location>
        <begin position="25"/>
        <end position="334"/>
    </location>
</feature>
<dbReference type="InterPro" id="IPR045004">
    <property type="entry name" value="ECH_dom"/>
</dbReference>
<organism evidence="5 6">
    <name type="scientific">Gulosibacter chungangensis</name>
    <dbReference type="NCBI Taxonomy" id="979746"/>
    <lineage>
        <taxon>Bacteria</taxon>
        <taxon>Bacillati</taxon>
        <taxon>Actinomycetota</taxon>
        <taxon>Actinomycetes</taxon>
        <taxon>Micrococcales</taxon>
        <taxon>Microbacteriaceae</taxon>
        <taxon>Gulosibacter</taxon>
    </lineage>
</organism>
<evidence type="ECO:0000313" key="5">
    <source>
        <dbReference type="EMBL" id="KAB1641197.1"/>
    </source>
</evidence>
<evidence type="ECO:0000313" key="6">
    <source>
        <dbReference type="Proteomes" id="UP000433493"/>
    </source>
</evidence>
<dbReference type="RefSeq" id="WP_158053234.1">
    <property type="nucleotide sequence ID" value="NZ_WBKB01000010.1"/>
</dbReference>
<dbReference type="Proteomes" id="UP000433493">
    <property type="component" value="Unassembled WGS sequence"/>
</dbReference>
<dbReference type="Pfam" id="PF16113">
    <property type="entry name" value="ECH_2"/>
    <property type="match status" value="1"/>
</dbReference>
<evidence type="ECO:0000256" key="2">
    <source>
        <dbReference type="ARBA" id="ARBA00011915"/>
    </source>
</evidence>
<reference evidence="5 6" key="1">
    <citation type="submission" date="2019-09" db="EMBL/GenBank/DDBJ databases">
        <title>Phylogeny of genus Pseudoclavibacter and closely related genus.</title>
        <authorList>
            <person name="Li Y."/>
        </authorList>
    </citation>
    <scope>NUCLEOTIDE SEQUENCE [LARGE SCALE GENOMIC DNA]</scope>
    <source>
        <strain evidence="5 6">KCTC 13959</strain>
    </source>
</reference>
<name>A0A7J5B7Z0_9MICO</name>
<dbReference type="NCBIfam" id="NF004127">
    <property type="entry name" value="PRK05617.1"/>
    <property type="match status" value="1"/>
</dbReference>
<dbReference type="SUPFAM" id="SSF52096">
    <property type="entry name" value="ClpP/crotonase"/>
    <property type="match status" value="1"/>
</dbReference>
<dbReference type="AlphaFoldDB" id="A0A7J5B7Z0"/>
<evidence type="ECO:0000256" key="3">
    <source>
        <dbReference type="ARBA" id="ARBA00022801"/>
    </source>
</evidence>
<sequence>MSDDTGTAQSGQVLFERRGPGGRLGVITLNRPRQLNSLSHAMIREIAAQLAHWDADPDIAQILLIGAGERGLCAGGDIIEIRADVLDTGGRNAASFFADEYRLDVATSELRTPYIALMDGYTFGGGVGLSAHSRGYRVVTERTQIAMPETAIGFIPDVGGTWLLGRMPGETGLHAGLTGARLSAGDAIATGFADHFLPSERIPEFVSRLAEEAVAELLAELAQPAPESILLQDRAWLDEVYAAATVPEILARLEEFAPTHPTAVDAAKSIRASSPTSLAATLEIIRRNRQAQHLREAISLEYRVGMQLCVAPDFLEGVRAQVIDKDRNPQWQAVDDDAVAGLFAPSSGPMLNWV</sequence>
<dbReference type="CDD" id="cd06558">
    <property type="entry name" value="crotonase-like"/>
    <property type="match status" value="1"/>
</dbReference>
<dbReference type="GO" id="GO:0005829">
    <property type="term" value="C:cytosol"/>
    <property type="evidence" value="ECO:0007669"/>
    <property type="project" value="TreeGrafter"/>
</dbReference>
<protein>
    <recommendedName>
        <fullName evidence="2">3-hydroxyisobutyryl-CoA hydrolase</fullName>
        <ecNumber evidence="2">3.1.2.4</ecNumber>
    </recommendedName>
</protein>
<comment type="caution">
    <text evidence="5">The sequence shown here is derived from an EMBL/GenBank/DDBJ whole genome shotgun (WGS) entry which is preliminary data.</text>
</comment>
<dbReference type="GO" id="GO:0016853">
    <property type="term" value="F:isomerase activity"/>
    <property type="evidence" value="ECO:0007669"/>
    <property type="project" value="UniProtKB-KW"/>
</dbReference>
<dbReference type="Gene3D" id="3.90.226.10">
    <property type="entry name" value="2-enoyl-CoA Hydratase, Chain A, domain 1"/>
    <property type="match status" value="1"/>
</dbReference>
<gene>
    <name evidence="5" type="ORF">F8O05_13280</name>
</gene>
<dbReference type="PANTHER" id="PTHR43176">
    <property type="entry name" value="3-HYDROXYISOBUTYRYL-COA HYDROLASE-RELATED"/>
    <property type="match status" value="1"/>
</dbReference>
<dbReference type="EMBL" id="WBKB01000010">
    <property type="protein sequence ID" value="KAB1641197.1"/>
    <property type="molecule type" value="Genomic_DNA"/>
</dbReference>
<comment type="catalytic activity">
    <reaction evidence="1">
        <text>3-hydroxy-2-methylpropanoyl-CoA + H2O = 3-hydroxy-2-methylpropanoate + CoA + H(+)</text>
        <dbReference type="Rhea" id="RHEA:20888"/>
        <dbReference type="ChEBI" id="CHEBI:11805"/>
        <dbReference type="ChEBI" id="CHEBI:15377"/>
        <dbReference type="ChEBI" id="CHEBI:15378"/>
        <dbReference type="ChEBI" id="CHEBI:57287"/>
        <dbReference type="ChEBI" id="CHEBI:57340"/>
        <dbReference type="EC" id="3.1.2.4"/>
    </reaction>
</comment>
<dbReference type="EC" id="3.1.2.4" evidence="2"/>
<dbReference type="GO" id="GO:0006574">
    <property type="term" value="P:L-valine catabolic process"/>
    <property type="evidence" value="ECO:0007669"/>
    <property type="project" value="TreeGrafter"/>
</dbReference>
<evidence type="ECO:0000259" key="4">
    <source>
        <dbReference type="Pfam" id="PF16113"/>
    </source>
</evidence>
<accession>A0A7J5B7Z0</accession>
<dbReference type="GO" id="GO:0003860">
    <property type="term" value="F:3-hydroxyisobutyryl-CoA hydrolase activity"/>
    <property type="evidence" value="ECO:0007669"/>
    <property type="project" value="UniProtKB-EC"/>
</dbReference>
<evidence type="ECO:0000256" key="1">
    <source>
        <dbReference type="ARBA" id="ARBA00001709"/>
    </source>
</evidence>
<proteinExistence type="predicted"/>
<dbReference type="PANTHER" id="PTHR43176:SF3">
    <property type="entry name" value="3-HYDROXYISOBUTYRYL-COA HYDROLASE, MITOCHONDRIAL"/>
    <property type="match status" value="1"/>
</dbReference>